<evidence type="ECO:0000256" key="3">
    <source>
        <dbReference type="ARBA" id="ARBA00023274"/>
    </source>
</evidence>
<feature type="domain" description="Ribosomal protein eL8/eL30/eS12/Gadd45" evidence="5">
    <location>
        <begin position="91"/>
        <end position="162"/>
    </location>
</feature>
<dbReference type="GO" id="GO:0003723">
    <property type="term" value="F:RNA binding"/>
    <property type="evidence" value="ECO:0007669"/>
    <property type="project" value="UniProtKB-UniRule"/>
</dbReference>
<dbReference type="PRINTS" id="PR00882">
    <property type="entry name" value="RIBOSOMALL7A"/>
</dbReference>
<dbReference type="HOGENOM" id="CLU_055193_1_1_1"/>
<dbReference type="InterPro" id="IPR004038">
    <property type="entry name" value="Ribosomal_eL8/eL30/eS12/Gad45"/>
</dbReference>
<dbReference type="InterPro" id="IPR001921">
    <property type="entry name" value="Ribosomal_eL8_euk"/>
</dbReference>
<dbReference type="PANTHER" id="PTHR23105">
    <property type="entry name" value="RIBOSOMAL PROTEIN L7AE FAMILY MEMBER"/>
    <property type="match status" value="1"/>
</dbReference>
<dbReference type="AlphaFoldDB" id="J9DVK0"/>
<keyword evidence="7" id="KW-1185">Reference proteome</keyword>
<comment type="similarity">
    <text evidence="1 4">Belongs to the eukaryotic ribosomal protein eL8 family.</text>
</comment>
<name>J9DVK0_EDHAE</name>
<dbReference type="GO" id="GO:0022625">
    <property type="term" value="C:cytosolic large ribosomal subunit"/>
    <property type="evidence" value="ECO:0007669"/>
    <property type="project" value="UniProtKB-UniRule"/>
</dbReference>
<dbReference type="STRING" id="1003232.J9DVK0"/>
<dbReference type="OrthoDB" id="29563at2759"/>
<comment type="caution">
    <text evidence="6">The sequence shown here is derived from an EMBL/GenBank/DDBJ whole genome shotgun (WGS) entry which is preliminary data.</text>
</comment>
<dbReference type="FunCoup" id="J9DVK0">
    <property type="interactions" value="214"/>
</dbReference>
<keyword evidence="3 4" id="KW-0687">Ribonucleoprotein</keyword>
<dbReference type="InterPro" id="IPR050257">
    <property type="entry name" value="eL8/uL1-like"/>
</dbReference>
<protein>
    <recommendedName>
        <fullName evidence="4">60S ribosomal protein L8</fullName>
    </recommendedName>
</protein>
<dbReference type="PROSITE" id="PS01082">
    <property type="entry name" value="RIBOSOMAL_L7AE"/>
    <property type="match status" value="1"/>
</dbReference>
<organism evidence="6 7">
    <name type="scientific">Edhazardia aedis (strain USNM 41457)</name>
    <name type="common">Microsporidian parasite</name>
    <dbReference type="NCBI Taxonomy" id="1003232"/>
    <lineage>
        <taxon>Eukaryota</taxon>
        <taxon>Fungi</taxon>
        <taxon>Fungi incertae sedis</taxon>
        <taxon>Microsporidia</taxon>
        <taxon>Edhazardia</taxon>
    </lineage>
</organism>
<gene>
    <name evidence="6" type="ORF">EDEG_00620</name>
</gene>
<dbReference type="GO" id="GO:0030684">
    <property type="term" value="C:preribosome"/>
    <property type="evidence" value="ECO:0007669"/>
    <property type="project" value="EnsemblFungi"/>
</dbReference>
<evidence type="ECO:0000313" key="6">
    <source>
        <dbReference type="EMBL" id="EJW05317.1"/>
    </source>
</evidence>
<dbReference type="InterPro" id="IPR029064">
    <property type="entry name" value="Ribosomal_eL30-like_sf"/>
</dbReference>
<dbReference type="EMBL" id="AFBI03000007">
    <property type="protein sequence ID" value="EJW05317.1"/>
    <property type="molecule type" value="Genomic_DNA"/>
</dbReference>
<evidence type="ECO:0000256" key="1">
    <source>
        <dbReference type="ARBA" id="ARBA00007337"/>
    </source>
</evidence>
<evidence type="ECO:0000259" key="5">
    <source>
        <dbReference type="Pfam" id="PF01248"/>
    </source>
</evidence>
<evidence type="ECO:0000256" key="4">
    <source>
        <dbReference type="RuleBase" id="RU367042"/>
    </source>
</evidence>
<dbReference type="Proteomes" id="UP000003163">
    <property type="component" value="Unassembled WGS sequence"/>
</dbReference>
<evidence type="ECO:0000256" key="2">
    <source>
        <dbReference type="ARBA" id="ARBA00022980"/>
    </source>
</evidence>
<keyword evidence="2 4" id="KW-0689">Ribosomal protein</keyword>
<dbReference type="PRINTS" id="PR00881">
    <property type="entry name" value="L7ARS6FAMILY"/>
</dbReference>
<comment type="function">
    <text evidence="4">Component of the ribosome.</text>
</comment>
<dbReference type="GO" id="GO:0042254">
    <property type="term" value="P:ribosome biogenesis"/>
    <property type="evidence" value="ECO:0007669"/>
    <property type="project" value="InterPro"/>
</dbReference>
<dbReference type="SUPFAM" id="SSF55315">
    <property type="entry name" value="L30e-like"/>
    <property type="match status" value="1"/>
</dbReference>
<dbReference type="InParanoid" id="J9DVK0"/>
<reference evidence="6 7" key="1">
    <citation type="submission" date="2011-08" db="EMBL/GenBank/DDBJ databases">
        <authorList>
            <person name="Liu Z.J."/>
            <person name="Shi F.L."/>
            <person name="Lu J.Q."/>
            <person name="Li M."/>
            <person name="Wang Z.L."/>
        </authorList>
    </citation>
    <scope>NUCLEOTIDE SEQUENCE [LARGE SCALE GENOMIC DNA]</scope>
    <source>
        <strain evidence="6 7">USNM 41457</strain>
    </source>
</reference>
<evidence type="ECO:0000313" key="7">
    <source>
        <dbReference type="Proteomes" id="UP000003163"/>
    </source>
</evidence>
<dbReference type="OMA" id="TTLCLCG"/>
<dbReference type="VEuPathDB" id="MicrosporidiaDB:EDEG_00620"/>
<sequence length="224" mass="25719">MKLRANLKKLTPEQKEVEKRQFEKKIAHKKLLLSQAIKIPPAIHQFATHLTESETSSLFKLLKKYKPENSKEKKIRLKAFVENGKKFTTPKPDILKFGIKHVVSLIESKKTKLVVIAADVDPIEVVIYLPTLCRKMDIPYCIVKSKKWLGSLVNLKQTAVVCLNNWKSADDAEFSDNISMMRQRYNDCYDVAMNTWGGGILLRKQPGYVDPLSHLQEVKAVRKK</sequence>
<dbReference type="Gene3D" id="3.30.1330.30">
    <property type="match status" value="1"/>
</dbReference>
<proteinExistence type="inferred from homology"/>
<dbReference type="Pfam" id="PF01248">
    <property type="entry name" value="Ribosomal_L7Ae"/>
    <property type="match status" value="1"/>
</dbReference>
<accession>J9DVK0</accession>
<reference evidence="7" key="2">
    <citation type="submission" date="2015-07" db="EMBL/GenBank/DDBJ databases">
        <title>Contrasting host-pathogen interactions and genome evolution in two generalist and specialist microsporidian pathogens of mosquitoes.</title>
        <authorList>
            <consortium name="The Broad Institute Genomics Platform"/>
            <consortium name="The Broad Institute Genome Sequencing Center for Infectious Disease"/>
            <person name="Cuomo C.A."/>
            <person name="Sanscrainte N.D."/>
            <person name="Goldberg J.M."/>
            <person name="Heiman D."/>
            <person name="Young S."/>
            <person name="Zeng Q."/>
            <person name="Becnel J.J."/>
            <person name="Birren B.W."/>
        </authorList>
    </citation>
    <scope>NUCLEOTIDE SEQUENCE [LARGE SCALE GENOMIC DNA]</scope>
    <source>
        <strain evidence="7">USNM 41457</strain>
    </source>
</reference>
<dbReference type="InterPro" id="IPR018492">
    <property type="entry name" value="Ribosomal_eL8/Nhp2"/>
</dbReference>
<dbReference type="InterPro" id="IPR004037">
    <property type="entry name" value="Ribosomal_eL8-like_CS"/>
</dbReference>